<reference evidence="2" key="1">
    <citation type="journal article" date="2015" name="Nature">
        <title>Complex archaea that bridge the gap between prokaryotes and eukaryotes.</title>
        <authorList>
            <person name="Spang A."/>
            <person name="Saw J.H."/>
            <person name="Jorgensen S.L."/>
            <person name="Zaremba-Niedzwiedzka K."/>
            <person name="Martijn J."/>
            <person name="Lind A.E."/>
            <person name="van Eijk R."/>
            <person name="Schleper C."/>
            <person name="Guy L."/>
            <person name="Ettema T.J."/>
        </authorList>
    </citation>
    <scope>NUCLEOTIDE SEQUENCE</scope>
</reference>
<gene>
    <name evidence="2" type="ORF">LCGC14_3157830</name>
</gene>
<feature type="non-terminal residue" evidence="2">
    <location>
        <position position="133"/>
    </location>
</feature>
<feature type="domain" description="Uncharacterized protein TP-0789" evidence="1">
    <location>
        <begin position="68"/>
        <end position="130"/>
    </location>
</feature>
<dbReference type="AlphaFoldDB" id="A0A0F8YGM9"/>
<evidence type="ECO:0000259" key="1">
    <source>
        <dbReference type="Pfam" id="PF17131"/>
    </source>
</evidence>
<name>A0A0F8YGM9_9ZZZZ</name>
<accession>A0A0F8YGM9</accession>
<dbReference type="CDD" id="cd16329">
    <property type="entry name" value="LolA_like"/>
    <property type="match status" value="1"/>
</dbReference>
<comment type="caution">
    <text evidence="2">The sequence shown here is derived from an EMBL/GenBank/DDBJ whole genome shotgun (WGS) entry which is preliminary data.</text>
</comment>
<dbReference type="EMBL" id="LAZR01069712">
    <property type="protein sequence ID" value="KKK47176.1"/>
    <property type="molecule type" value="Genomic_DNA"/>
</dbReference>
<protein>
    <recommendedName>
        <fullName evidence="1">Uncharacterized protein TP-0789 domain-containing protein</fullName>
    </recommendedName>
</protein>
<proteinExistence type="predicted"/>
<dbReference type="InterPro" id="IPR033399">
    <property type="entry name" value="TP_0789-like"/>
</dbReference>
<evidence type="ECO:0000313" key="2">
    <source>
        <dbReference type="EMBL" id="KKK47176.1"/>
    </source>
</evidence>
<dbReference type="Pfam" id="PF17131">
    <property type="entry name" value="LolA_like"/>
    <property type="match status" value="1"/>
</dbReference>
<sequence length="133" mass="15350">MKRLLTIAIIALLTLNAENLLAQSGNEILKRTEEAINAPRDRTVKEKMTLIKADGTRKKRTILFYQKGSDKRLILFLLPADVKGVGFLSLSEDRMYLYMPAFRKIRRIASHIKNENFMGTDFSYEDMAETEYT</sequence>
<organism evidence="2">
    <name type="scientific">marine sediment metagenome</name>
    <dbReference type="NCBI Taxonomy" id="412755"/>
    <lineage>
        <taxon>unclassified sequences</taxon>
        <taxon>metagenomes</taxon>
        <taxon>ecological metagenomes</taxon>
    </lineage>
</organism>
<dbReference type="Gene3D" id="2.50.20.10">
    <property type="entry name" value="Lipoprotein localisation LolA/LolB/LppX"/>
    <property type="match status" value="1"/>
</dbReference>